<keyword evidence="2" id="KW-1185">Reference proteome</keyword>
<dbReference type="PANTHER" id="PTHR31973">
    <property type="entry name" value="POLYPROTEIN, PUTATIVE-RELATED"/>
    <property type="match status" value="1"/>
</dbReference>
<accession>A0AA35Y720</accession>
<evidence type="ECO:0000313" key="1">
    <source>
        <dbReference type="EMBL" id="CAI9267540.1"/>
    </source>
</evidence>
<dbReference type="AlphaFoldDB" id="A0AA35Y720"/>
<evidence type="ECO:0000313" key="2">
    <source>
        <dbReference type="Proteomes" id="UP001177003"/>
    </source>
</evidence>
<reference evidence="1" key="1">
    <citation type="submission" date="2023-04" db="EMBL/GenBank/DDBJ databases">
        <authorList>
            <person name="Vijverberg K."/>
            <person name="Xiong W."/>
            <person name="Schranz E."/>
        </authorList>
    </citation>
    <scope>NUCLEOTIDE SEQUENCE</scope>
</reference>
<dbReference type="PANTHER" id="PTHR31973:SF189">
    <property type="entry name" value="TRANSPOSASE, MUDR, PLANT, MULE TRANSPOSASE DOMAIN PROTEIN-RELATED"/>
    <property type="match status" value="1"/>
</dbReference>
<proteinExistence type="predicted"/>
<protein>
    <recommendedName>
        <fullName evidence="3">SWIM-type domain-containing protein</fullName>
    </recommendedName>
</protein>
<sequence>MKAKVSTTLNINVSVGQLRNAKKIALQEIEGSMIEHYGILWSYDEENIRSNIGSTVRLDIDIMLDSTTLFSKFCVCFKVVRDGWLERCRHVIGLDGCFLNGIVRGEVLPTVRRDANNHIFPIAWVVVCVEDKET</sequence>
<evidence type="ECO:0008006" key="3">
    <source>
        <dbReference type="Google" id="ProtNLM"/>
    </source>
</evidence>
<organism evidence="1 2">
    <name type="scientific">Lactuca saligna</name>
    <name type="common">Willowleaf lettuce</name>
    <dbReference type="NCBI Taxonomy" id="75948"/>
    <lineage>
        <taxon>Eukaryota</taxon>
        <taxon>Viridiplantae</taxon>
        <taxon>Streptophyta</taxon>
        <taxon>Embryophyta</taxon>
        <taxon>Tracheophyta</taxon>
        <taxon>Spermatophyta</taxon>
        <taxon>Magnoliopsida</taxon>
        <taxon>eudicotyledons</taxon>
        <taxon>Gunneridae</taxon>
        <taxon>Pentapetalae</taxon>
        <taxon>asterids</taxon>
        <taxon>campanulids</taxon>
        <taxon>Asterales</taxon>
        <taxon>Asteraceae</taxon>
        <taxon>Cichorioideae</taxon>
        <taxon>Cichorieae</taxon>
        <taxon>Lactucinae</taxon>
        <taxon>Lactuca</taxon>
    </lineage>
</organism>
<name>A0AA35Y720_LACSI</name>
<gene>
    <name evidence="1" type="ORF">LSALG_LOCUS8018</name>
</gene>
<dbReference type="Proteomes" id="UP001177003">
    <property type="component" value="Chromosome 1"/>
</dbReference>
<dbReference type="EMBL" id="OX465077">
    <property type="protein sequence ID" value="CAI9267540.1"/>
    <property type="molecule type" value="Genomic_DNA"/>
</dbReference>